<dbReference type="Proteomes" id="UP000007879">
    <property type="component" value="Unassembled WGS sequence"/>
</dbReference>
<dbReference type="OrthoDB" id="10015673at2759"/>
<name>A0A1X7TCH7_AMPQE</name>
<dbReference type="PANTHER" id="PTHR45749:SF33">
    <property type="entry name" value="ZINC FINGER MYM-TYPE PROTEIN 1"/>
    <property type="match status" value="1"/>
</dbReference>
<organism evidence="2">
    <name type="scientific">Amphimedon queenslandica</name>
    <name type="common">Sponge</name>
    <dbReference type="NCBI Taxonomy" id="400682"/>
    <lineage>
        <taxon>Eukaryota</taxon>
        <taxon>Metazoa</taxon>
        <taxon>Porifera</taxon>
        <taxon>Demospongiae</taxon>
        <taxon>Heteroscleromorpha</taxon>
        <taxon>Haplosclerida</taxon>
        <taxon>Niphatidae</taxon>
        <taxon>Amphimedon</taxon>
    </lineage>
</organism>
<reference evidence="3" key="1">
    <citation type="journal article" date="2010" name="Nature">
        <title>The Amphimedon queenslandica genome and the evolution of animal complexity.</title>
        <authorList>
            <person name="Srivastava M."/>
            <person name="Simakov O."/>
            <person name="Chapman J."/>
            <person name="Fahey B."/>
            <person name="Gauthier M.E."/>
            <person name="Mitros T."/>
            <person name="Richards G.S."/>
            <person name="Conaco C."/>
            <person name="Dacre M."/>
            <person name="Hellsten U."/>
            <person name="Larroux C."/>
            <person name="Putnam N.H."/>
            <person name="Stanke M."/>
            <person name="Adamska M."/>
            <person name="Darling A."/>
            <person name="Degnan S.M."/>
            <person name="Oakley T.H."/>
            <person name="Plachetzki D.C."/>
            <person name="Zhai Y."/>
            <person name="Adamski M."/>
            <person name="Calcino A."/>
            <person name="Cummins S.F."/>
            <person name="Goodstein D.M."/>
            <person name="Harris C."/>
            <person name="Jackson D.J."/>
            <person name="Leys S.P."/>
            <person name="Shu S."/>
            <person name="Woodcroft B.J."/>
            <person name="Vervoort M."/>
            <person name="Kosik K.S."/>
            <person name="Manning G."/>
            <person name="Degnan B.M."/>
            <person name="Rokhsar D.S."/>
        </authorList>
    </citation>
    <scope>NUCLEOTIDE SEQUENCE [LARGE SCALE GENOMIC DNA]</scope>
</reference>
<dbReference type="KEGG" id="aqu:100638699"/>
<dbReference type="InParanoid" id="A0A1X7TCH7"/>
<keyword evidence="3" id="KW-1185">Reference proteome</keyword>
<reference evidence="2" key="2">
    <citation type="submission" date="2017-05" db="UniProtKB">
        <authorList>
            <consortium name="EnsemblMetazoa"/>
        </authorList>
    </citation>
    <scope>IDENTIFICATION</scope>
</reference>
<dbReference type="eggNOG" id="ENOG502S8TN">
    <property type="taxonomic scope" value="Eukaryota"/>
</dbReference>
<dbReference type="EnsemblMetazoa" id="Aqu2.1.12279_001">
    <property type="protein sequence ID" value="Aqu2.1.12279_001"/>
    <property type="gene ID" value="Aqu2.1.12279"/>
</dbReference>
<evidence type="ECO:0000313" key="3">
    <source>
        <dbReference type="Proteomes" id="UP000007879"/>
    </source>
</evidence>
<gene>
    <name evidence="2" type="primary">100638699</name>
</gene>
<dbReference type="PANTHER" id="PTHR45749">
    <property type="match status" value="1"/>
</dbReference>
<feature type="domain" description="HAT C-terminal dimerisation" evidence="1">
    <location>
        <begin position="44"/>
        <end position="115"/>
    </location>
</feature>
<dbReference type="EnsemblMetazoa" id="XM_003390723.3">
    <property type="protein sequence ID" value="XP_003390771.3"/>
    <property type="gene ID" value="LOC100638699"/>
</dbReference>
<accession>A0A1X7TCH7</accession>
<dbReference type="STRING" id="400682.A0A1X7TCH7"/>
<dbReference type="Pfam" id="PF05699">
    <property type="entry name" value="Dimer_Tnp_hAT"/>
    <property type="match status" value="1"/>
</dbReference>
<sequence length="141" mass="16168">MNETDLHSSVQKFVDAYSVDVSNDLIQEMDEIKKIHTANFGEDQLQPFELLNSLNKYKLTTLFPNCCIALRIFCTLPVTVAEGERSFSKLNHIKNYQRSTMTENRLTDFGTLAIESKLARQLNFDNIIDHFASLKARKAHV</sequence>
<proteinExistence type="predicted"/>
<dbReference type="GO" id="GO:0046983">
    <property type="term" value="F:protein dimerization activity"/>
    <property type="evidence" value="ECO:0007669"/>
    <property type="project" value="InterPro"/>
</dbReference>
<evidence type="ECO:0000313" key="2">
    <source>
        <dbReference type="EnsemblMetazoa" id="Aqu2.1.12279_001"/>
    </source>
</evidence>
<dbReference type="InterPro" id="IPR008906">
    <property type="entry name" value="HATC_C_dom"/>
</dbReference>
<protein>
    <recommendedName>
        <fullName evidence="1">HAT C-terminal dimerisation domain-containing protein</fullName>
    </recommendedName>
</protein>
<evidence type="ECO:0000259" key="1">
    <source>
        <dbReference type="Pfam" id="PF05699"/>
    </source>
</evidence>
<dbReference type="AlphaFoldDB" id="A0A1X7TCH7"/>